<protein>
    <submittedName>
        <fullName evidence="1">Uncharacterized protein</fullName>
    </submittedName>
</protein>
<reference evidence="1 2" key="1">
    <citation type="submission" date="2023-11" db="EMBL/GenBank/DDBJ databases">
        <title>A Novel Polar Bacteriovorax (B. antarcticus) Isolated from the Biocrust in Antarctica.</title>
        <authorList>
            <person name="Mun W."/>
            <person name="Choi S.Y."/>
            <person name="Mitchell R.J."/>
        </authorList>
    </citation>
    <scope>NUCLEOTIDE SEQUENCE [LARGE SCALE GENOMIC DNA]</scope>
    <source>
        <strain evidence="1 2">PP10</strain>
    </source>
</reference>
<organism evidence="1 2">
    <name type="scientific">Bacteriovorax antarcticus</name>
    <dbReference type="NCBI Taxonomy" id="3088717"/>
    <lineage>
        <taxon>Bacteria</taxon>
        <taxon>Pseudomonadati</taxon>
        <taxon>Bdellovibrionota</taxon>
        <taxon>Bacteriovoracia</taxon>
        <taxon>Bacteriovoracales</taxon>
        <taxon>Bacteriovoracaceae</taxon>
        <taxon>Bacteriovorax</taxon>
    </lineage>
</organism>
<evidence type="ECO:0000313" key="2">
    <source>
        <dbReference type="Proteomes" id="UP001302274"/>
    </source>
</evidence>
<dbReference type="RefSeq" id="WP_323577392.1">
    <property type="nucleotide sequence ID" value="NZ_JAYGJQ010000002.1"/>
</dbReference>
<sequence length="44" mass="5203">MAMDIGLEESNVDHFLISTRENQFILIFIDQVEMMKEALSIWED</sequence>
<keyword evidence="2" id="KW-1185">Reference proteome</keyword>
<comment type="caution">
    <text evidence="1">The sequence shown here is derived from an EMBL/GenBank/DDBJ whole genome shotgun (WGS) entry which is preliminary data.</text>
</comment>
<dbReference type="Proteomes" id="UP001302274">
    <property type="component" value="Unassembled WGS sequence"/>
</dbReference>
<accession>A0ABU5VWG0</accession>
<proteinExistence type="predicted"/>
<gene>
    <name evidence="1" type="ORF">SHI21_14295</name>
</gene>
<dbReference type="EMBL" id="JAYGJQ010000002">
    <property type="protein sequence ID" value="MEA9357393.1"/>
    <property type="molecule type" value="Genomic_DNA"/>
</dbReference>
<evidence type="ECO:0000313" key="1">
    <source>
        <dbReference type="EMBL" id="MEA9357393.1"/>
    </source>
</evidence>
<name>A0ABU5VWG0_9BACT</name>